<reference evidence="12" key="1">
    <citation type="submission" date="2022-03" db="EMBL/GenBank/DDBJ databases">
        <authorList>
            <person name="Martin C."/>
        </authorList>
    </citation>
    <scope>NUCLEOTIDE SEQUENCE</scope>
</reference>
<keyword evidence="8 11" id="KW-0333">Golgi apparatus</keyword>
<evidence type="ECO:0000313" key="13">
    <source>
        <dbReference type="Proteomes" id="UP000749559"/>
    </source>
</evidence>
<accession>A0A8J1TH92</accession>
<dbReference type="Gene3D" id="3.90.550.50">
    <property type="match status" value="1"/>
</dbReference>
<keyword evidence="10" id="KW-0325">Glycoprotein</keyword>
<evidence type="ECO:0000256" key="9">
    <source>
        <dbReference type="ARBA" id="ARBA00023136"/>
    </source>
</evidence>
<evidence type="ECO:0000256" key="4">
    <source>
        <dbReference type="ARBA" id="ARBA00022679"/>
    </source>
</evidence>
<keyword evidence="13" id="KW-1185">Reference proteome</keyword>
<dbReference type="FunFam" id="3.90.550.50:FF:000001">
    <property type="entry name" value="Hexosyltransferase"/>
    <property type="match status" value="1"/>
</dbReference>
<dbReference type="GO" id="GO:0006493">
    <property type="term" value="P:protein O-linked glycosylation"/>
    <property type="evidence" value="ECO:0007669"/>
    <property type="project" value="TreeGrafter"/>
</dbReference>
<comment type="caution">
    <text evidence="12">The sequence shown here is derived from an EMBL/GenBank/DDBJ whole genome shotgun (WGS) entry which is preliminary data.</text>
</comment>
<organism evidence="12 13">
    <name type="scientific">Owenia fusiformis</name>
    <name type="common">Polychaete worm</name>
    <dbReference type="NCBI Taxonomy" id="6347"/>
    <lineage>
        <taxon>Eukaryota</taxon>
        <taxon>Metazoa</taxon>
        <taxon>Spiralia</taxon>
        <taxon>Lophotrochozoa</taxon>
        <taxon>Annelida</taxon>
        <taxon>Polychaeta</taxon>
        <taxon>Sedentaria</taxon>
        <taxon>Canalipalpata</taxon>
        <taxon>Sabellida</taxon>
        <taxon>Oweniida</taxon>
        <taxon>Oweniidae</taxon>
        <taxon>Owenia</taxon>
    </lineage>
</organism>
<comment type="subcellular location">
    <subcellularLocation>
        <location evidence="1 11">Golgi apparatus membrane</location>
        <topology evidence="1 11">Single-pass type II membrane protein</topology>
    </subcellularLocation>
</comment>
<keyword evidence="7" id="KW-1133">Transmembrane helix</keyword>
<evidence type="ECO:0000256" key="7">
    <source>
        <dbReference type="ARBA" id="ARBA00022989"/>
    </source>
</evidence>
<evidence type="ECO:0000256" key="11">
    <source>
        <dbReference type="RuleBase" id="RU363063"/>
    </source>
</evidence>
<dbReference type="AlphaFoldDB" id="A0A8J1TH92"/>
<evidence type="ECO:0000256" key="6">
    <source>
        <dbReference type="ARBA" id="ARBA00022968"/>
    </source>
</evidence>
<keyword evidence="5" id="KW-0812">Transmembrane</keyword>
<dbReference type="PANTHER" id="PTHR11214">
    <property type="entry name" value="BETA-1,3-N-ACETYLGLUCOSAMINYLTRANSFERASE"/>
    <property type="match status" value="1"/>
</dbReference>
<comment type="similarity">
    <text evidence="2 11">Belongs to the glycosyltransferase 31 family.</text>
</comment>
<dbReference type="EC" id="2.4.1.-" evidence="11"/>
<dbReference type="GO" id="GO:0016758">
    <property type="term" value="F:hexosyltransferase activity"/>
    <property type="evidence" value="ECO:0007669"/>
    <property type="project" value="InterPro"/>
</dbReference>
<keyword evidence="4" id="KW-0808">Transferase</keyword>
<keyword evidence="3 11" id="KW-0328">Glycosyltransferase</keyword>
<evidence type="ECO:0000313" key="12">
    <source>
        <dbReference type="EMBL" id="CAH1777755.1"/>
    </source>
</evidence>
<evidence type="ECO:0000256" key="10">
    <source>
        <dbReference type="ARBA" id="ARBA00023180"/>
    </source>
</evidence>
<dbReference type="Proteomes" id="UP000749559">
    <property type="component" value="Unassembled WGS sequence"/>
</dbReference>
<protein>
    <recommendedName>
        <fullName evidence="11">Hexosyltransferase</fullName>
        <ecNumber evidence="11">2.4.1.-</ecNumber>
    </recommendedName>
</protein>
<keyword evidence="9" id="KW-0472">Membrane</keyword>
<dbReference type="EMBL" id="CAIIXF020000002">
    <property type="protein sequence ID" value="CAH1777755.1"/>
    <property type="molecule type" value="Genomic_DNA"/>
</dbReference>
<evidence type="ECO:0000256" key="5">
    <source>
        <dbReference type="ARBA" id="ARBA00022692"/>
    </source>
</evidence>
<evidence type="ECO:0000256" key="1">
    <source>
        <dbReference type="ARBA" id="ARBA00004323"/>
    </source>
</evidence>
<dbReference type="PANTHER" id="PTHR11214:SF314">
    <property type="entry name" value="HEXOSYLTRANSFERASE"/>
    <property type="match status" value="1"/>
</dbReference>
<dbReference type="InterPro" id="IPR002659">
    <property type="entry name" value="Glyco_trans_31"/>
</dbReference>
<dbReference type="Pfam" id="PF01762">
    <property type="entry name" value="Galactosyl_T"/>
    <property type="match status" value="1"/>
</dbReference>
<evidence type="ECO:0000256" key="3">
    <source>
        <dbReference type="ARBA" id="ARBA00022676"/>
    </source>
</evidence>
<proteinExistence type="inferred from homology"/>
<evidence type="ECO:0000256" key="8">
    <source>
        <dbReference type="ARBA" id="ARBA00023034"/>
    </source>
</evidence>
<dbReference type="OrthoDB" id="2139606at2759"/>
<name>A0A8J1TH92_OWEFU</name>
<evidence type="ECO:0000256" key="2">
    <source>
        <dbReference type="ARBA" id="ARBA00008661"/>
    </source>
</evidence>
<sequence length="349" mass="39702">MTSKSWIFKPFLSVILTSLLVTVGLNFLFAKQVFVNMLRKGFNRPSFVQNATHLVNSNSILSNTLNNANGLEAKSPTARPNQCTSCFPQSSYIFSNVDVCSTEHPRSSNVKLLMLIFTTHTNTMQRNVLRKTWTSIAKNNTSEVRYVFLFGKHDDPNWNDKIVEEAKQYGDIIIKDFKDTYRNLTLKTISGFQWAVGFCPNARYIMKTDEDMWVNTPKLLQDIDSWNISKEVIGHCYSTGAPHRDKKSKWYASPLEYPEKQYPGFCSGTGYVTTMSVAQAIVGVSPHIPYFYLEDVYVAICIRKLGYQLRNVKGFDNNKVPFNPCEYQRIITSHGVAISELKAAWSANC</sequence>
<keyword evidence="6" id="KW-0735">Signal-anchor</keyword>
<gene>
    <name evidence="12" type="ORF">OFUS_LOCUS4755</name>
</gene>
<dbReference type="GO" id="GO:0000139">
    <property type="term" value="C:Golgi membrane"/>
    <property type="evidence" value="ECO:0007669"/>
    <property type="project" value="UniProtKB-SubCell"/>
</dbReference>